<dbReference type="AlphaFoldDB" id="L9K9X0"/>
<feature type="domain" description="Large ribosomal subunit protein uL6 N-terminal" evidence="4">
    <location>
        <begin position="91"/>
        <end position="122"/>
    </location>
</feature>
<evidence type="ECO:0000259" key="5">
    <source>
        <dbReference type="Pfam" id="PF11976"/>
    </source>
</evidence>
<dbReference type="InParanoid" id="L9K9X0"/>
<dbReference type="InterPro" id="IPR022617">
    <property type="entry name" value="Rad60/SUMO-like_dom"/>
</dbReference>
<dbReference type="InterPro" id="IPR000915">
    <property type="entry name" value="60S_ribosomal_eL6"/>
</dbReference>
<proteinExistence type="predicted"/>
<dbReference type="Pfam" id="PF03868">
    <property type="entry name" value="Ribosomal_L6e_N"/>
    <property type="match status" value="1"/>
</dbReference>
<dbReference type="GO" id="GO:0003735">
    <property type="term" value="F:structural constituent of ribosome"/>
    <property type="evidence" value="ECO:0007669"/>
    <property type="project" value="InterPro"/>
</dbReference>
<keyword evidence="6" id="KW-0687">Ribonucleoprotein</keyword>
<reference evidence="7" key="1">
    <citation type="submission" date="2012-07" db="EMBL/GenBank/DDBJ databases">
        <title>Genome of the Chinese tree shrew, a rising model animal genetically related to primates.</title>
        <authorList>
            <person name="Zhang G."/>
            <person name="Fan Y."/>
            <person name="Yao Y."/>
            <person name="Huang Z."/>
        </authorList>
    </citation>
    <scope>NUCLEOTIDE SEQUENCE [LARGE SCALE GENOMIC DNA]</scope>
</reference>
<comment type="subunit">
    <text evidence="2">Component of the large ribosomal subunit. May bind IPO9 with low affinity.</text>
</comment>
<feature type="compositionally biased region" description="Basic and acidic residues" evidence="3">
    <location>
        <begin position="80"/>
        <end position="94"/>
    </location>
</feature>
<feature type="region of interest" description="Disordered" evidence="3">
    <location>
        <begin position="63"/>
        <end position="94"/>
    </location>
</feature>
<dbReference type="GO" id="GO:0003723">
    <property type="term" value="F:RNA binding"/>
    <property type="evidence" value="ECO:0007669"/>
    <property type="project" value="TreeGrafter"/>
</dbReference>
<dbReference type="EMBL" id="KB320895">
    <property type="protein sequence ID" value="ELW59448.1"/>
    <property type="molecule type" value="Genomic_DNA"/>
</dbReference>
<dbReference type="Pfam" id="PF01159">
    <property type="entry name" value="Ribosomal_L6e"/>
    <property type="match status" value="1"/>
</dbReference>
<dbReference type="InterPro" id="IPR008991">
    <property type="entry name" value="Translation_prot_SH3-like_sf"/>
</dbReference>
<organism evidence="6 7">
    <name type="scientific">Tupaia chinensis</name>
    <name type="common">Chinese tree shrew</name>
    <name type="synonym">Tupaia belangeri chinensis</name>
    <dbReference type="NCBI Taxonomy" id="246437"/>
    <lineage>
        <taxon>Eukaryota</taxon>
        <taxon>Metazoa</taxon>
        <taxon>Chordata</taxon>
        <taxon>Craniata</taxon>
        <taxon>Vertebrata</taxon>
        <taxon>Euteleostomi</taxon>
        <taxon>Mammalia</taxon>
        <taxon>Eutheria</taxon>
        <taxon>Euarchontoglires</taxon>
        <taxon>Scandentia</taxon>
        <taxon>Tupaiidae</taxon>
        <taxon>Tupaia</taxon>
    </lineage>
</organism>
<dbReference type="InterPro" id="IPR005568">
    <property type="entry name" value="Ribosomal_uL6_N"/>
</dbReference>
<dbReference type="PANTHER" id="PTHR10715:SF0">
    <property type="entry name" value="LARGE RIBOSOMAL SUBUNIT PROTEIN EL6"/>
    <property type="match status" value="1"/>
</dbReference>
<feature type="domain" description="Rad60/SUMO-like" evidence="5">
    <location>
        <begin position="21"/>
        <end position="54"/>
    </location>
</feature>
<dbReference type="STRING" id="246437.L9K9X0"/>
<dbReference type="GO" id="GO:0000027">
    <property type="term" value="P:ribosomal large subunit assembly"/>
    <property type="evidence" value="ECO:0007669"/>
    <property type="project" value="TreeGrafter"/>
</dbReference>
<dbReference type="Proteomes" id="UP000011518">
    <property type="component" value="Unassembled WGS sequence"/>
</dbReference>
<protein>
    <submittedName>
        <fullName evidence="6">60S ribosomal protein L6</fullName>
    </submittedName>
</protein>
<keyword evidence="7" id="KW-1185">Reference proteome</keyword>
<evidence type="ECO:0000256" key="1">
    <source>
        <dbReference type="ARBA" id="ARBA00034092"/>
    </source>
</evidence>
<dbReference type="eggNOG" id="KOG1769">
    <property type="taxonomic scope" value="Eukaryota"/>
</dbReference>
<evidence type="ECO:0000259" key="4">
    <source>
        <dbReference type="Pfam" id="PF03868"/>
    </source>
</evidence>
<sequence>MLAMAAEKPKEGVKTENNDHINLKVEGQDGSVVQLKIKRHTPLSKLMKAYRERQVYENYISNSSNQKKKPTATLFPCTHHSNDRETSSGKTQREAMYKRKYLATKCGIEKKRETVLATVPKPVGGDKNDGGTQRQENAFPEQLSCGLLLVTGLLVLSRVPLRRTHQKSVIAIPTKIDISKAKTPKHLTNDAYFKKKKLWKPRHHEGEIFNTEKEKYEISEQSKIDQKAVNWQILPKIKAVPQLQGYLQSMFALTNGVYPHKLVF</sequence>
<evidence type="ECO:0000313" key="7">
    <source>
        <dbReference type="Proteomes" id="UP000011518"/>
    </source>
</evidence>
<dbReference type="Gene3D" id="3.10.20.90">
    <property type="entry name" value="Phosphatidylinositol 3-kinase Catalytic Subunit, Chain A, domain 1"/>
    <property type="match status" value="1"/>
</dbReference>
<dbReference type="InterPro" id="IPR029071">
    <property type="entry name" value="Ubiquitin-like_domsf"/>
</dbReference>
<evidence type="ECO:0000313" key="6">
    <source>
        <dbReference type="EMBL" id="ELW59448.1"/>
    </source>
</evidence>
<name>L9K9X0_TUPCH</name>
<dbReference type="Pfam" id="PF11976">
    <property type="entry name" value="Rad60-SLD"/>
    <property type="match status" value="1"/>
</dbReference>
<gene>
    <name evidence="6" type="ORF">TREES_T100012054</name>
</gene>
<dbReference type="SUPFAM" id="SSF50104">
    <property type="entry name" value="Translation proteins SH3-like domain"/>
    <property type="match status" value="1"/>
</dbReference>
<comment type="function">
    <text evidence="1">Component of the large ribosomal subunit. The ribosome is a large ribonucleoprotein complex responsible for the synthesis of proteins in the cell.</text>
</comment>
<dbReference type="GO" id="GO:0002181">
    <property type="term" value="P:cytoplasmic translation"/>
    <property type="evidence" value="ECO:0007669"/>
    <property type="project" value="TreeGrafter"/>
</dbReference>
<dbReference type="SUPFAM" id="SSF54236">
    <property type="entry name" value="Ubiquitin-like"/>
    <property type="match status" value="1"/>
</dbReference>
<dbReference type="PANTHER" id="PTHR10715">
    <property type="entry name" value="60S RIBOSOMAL PROTEIN L6"/>
    <property type="match status" value="1"/>
</dbReference>
<evidence type="ECO:0000256" key="2">
    <source>
        <dbReference type="ARBA" id="ARBA00046388"/>
    </source>
</evidence>
<reference evidence="7" key="2">
    <citation type="journal article" date="2013" name="Nat. Commun.">
        <title>Genome of the Chinese tree shrew.</title>
        <authorList>
            <person name="Fan Y."/>
            <person name="Huang Z.Y."/>
            <person name="Cao C.C."/>
            <person name="Chen C.S."/>
            <person name="Chen Y.X."/>
            <person name="Fan D.D."/>
            <person name="He J."/>
            <person name="Hou H.L."/>
            <person name="Hu L."/>
            <person name="Hu X.T."/>
            <person name="Jiang X.T."/>
            <person name="Lai R."/>
            <person name="Lang Y.S."/>
            <person name="Liang B."/>
            <person name="Liao S.G."/>
            <person name="Mu D."/>
            <person name="Ma Y.Y."/>
            <person name="Niu Y.Y."/>
            <person name="Sun X.Q."/>
            <person name="Xia J.Q."/>
            <person name="Xiao J."/>
            <person name="Xiong Z.Q."/>
            <person name="Xu L."/>
            <person name="Yang L."/>
            <person name="Zhang Y."/>
            <person name="Zhao W."/>
            <person name="Zhao X.D."/>
            <person name="Zheng Y.T."/>
            <person name="Zhou J.M."/>
            <person name="Zhu Y.B."/>
            <person name="Zhang G.J."/>
            <person name="Wang J."/>
            <person name="Yao Y.G."/>
        </authorList>
    </citation>
    <scope>NUCLEOTIDE SEQUENCE [LARGE SCALE GENOMIC DNA]</scope>
</reference>
<dbReference type="GO" id="GO:0022625">
    <property type="term" value="C:cytosolic large ribosomal subunit"/>
    <property type="evidence" value="ECO:0007669"/>
    <property type="project" value="TreeGrafter"/>
</dbReference>
<accession>L9K9X0</accession>
<evidence type="ECO:0000256" key="3">
    <source>
        <dbReference type="SAM" id="MobiDB-lite"/>
    </source>
</evidence>
<keyword evidence="6" id="KW-0689">Ribosomal protein</keyword>